<proteinExistence type="predicted"/>
<sequence>MASWGLGNEVQRLRERGGAFLLSHLDGSGGPGGDDSPSAWARNTQLVLRWQQRLSRSPPRCCCCGAAVAAAASPAAPAAAALRIRTPASK</sequence>
<keyword evidence="3" id="KW-1185">Reference proteome</keyword>
<gene>
    <name evidence="1" type="ORF">GHT09_010547</name>
    <name evidence="2" type="ORF">MONAX_5E014679</name>
</gene>
<evidence type="ECO:0000313" key="1">
    <source>
        <dbReference type="EMBL" id="KAF7478357.1"/>
    </source>
</evidence>
<name>A0A5E4BWQ6_MARMO</name>
<dbReference type="Proteomes" id="UP000662637">
    <property type="component" value="Unassembled WGS sequence"/>
</dbReference>
<dbReference type="AlphaFoldDB" id="A0A5E4BWQ6"/>
<organism evidence="2 3">
    <name type="scientific">Marmota monax</name>
    <name type="common">Woodchuck</name>
    <dbReference type="NCBI Taxonomy" id="9995"/>
    <lineage>
        <taxon>Eukaryota</taxon>
        <taxon>Metazoa</taxon>
        <taxon>Chordata</taxon>
        <taxon>Craniata</taxon>
        <taxon>Vertebrata</taxon>
        <taxon>Euteleostomi</taxon>
        <taxon>Mammalia</taxon>
        <taxon>Eutheria</taxon>
        <taxon>Euarchontoglires</taxon>
        <taxon>Glires</taxon>
        <taxon>Rodentia</taxon>
        <taxon>Sciuromorpha</taxon>
        <taxon>Sciuridae</taxon>
        <taxon>Xerinae</taxon>
        <taxon>Marmotini</taxon>
        <taxon>Marmota</taxon>
    </lineage>
</organism>
<protein>
    <submittedName>
        <fullName evidence="2">Uncharacterized protein</fullName>
    </submittedName>
</protein>
<dbReference type="EMBL" id="WJEC01001632">
    <property type="protein sequence ID" value="KAF7478357.1"/>
    <property type="molecule type" value="Genomic_DNA"/>
</dbReference>
<reference evidence="1" key="2">
    <citation type="submission" date="2020-08" db="EMBL/GenBank/DDBJ databases">
        <authorList>
            <person name="Shumante A."/>
            <person name="Zimin A.V."/>
            <person name="Puiu D."/>
            <person name="Salzberg S.L."/>
        </authorList>
    </citation>
    <scope>NUCLEOTIDE SEQUENCE</scope>
    <source>
        <strain evidence="1">WC2-LM</strain>
        <tissue evidence="1">Liver</tissue>
    </source>
</reference>
<reference evidence="2 3" key="1">
    <citation type="submission" date="2019-04" db="EMBL/GenBank/DDBJ databases">
        <authorList>
            <person name="Alioto T."/>
            <person name="Alioto T."/>
        </authorList>
    </citation>
    <scope>NUCLEOTIDE SEQUENCE [LARGE SCALE GENOMIC DNA]</scope>
</reference>
<evidence type="ECO:0000313" key="3">
    <source>
        <dbReference type="Proteomes" id="UP000335636"/>
    </source>
</evidence>
<evidence type="ECO:0000313" key="2">
    <source>
        <dbReference type="EMBL" id="VTJ73369.1"/>
    </source>
</evidence>
<dbReference type="Proteomes" id="UP000335636">
    <property type="component" value="Unassembled WGS sequence"/>
</dbReference>
<dbReference type="EMBL" id="CABDUW010000676">
    <property type="protein sequence ID" value="VTJ73369.1"/>
    <property type="molecule type" value="Genomic_DNA"/>
</dbReference>
<accession>A0A5E4BWQ6</accession>